<evidence type="ECO:0000256" key="3">
    <source>
        <dbReference type="ARBA" id="ARBA00012417"/>
    </source>
</evidence>
<feature type="domain" description="DNA-directed DNA polymerase family A palm" evidence="11">
    <location>
        <begin position="1"/>
        <end position="152"/>
    </location>
</feature>
<evidence type="ECO:0000256" key="2">
    <source>
        <dbReference type="ARBA" id="ARBA00011541"/>
    </source>
</evidence>
<comment type="similarity">
    <text evidence="1">Belongs to the DNA polymerase type-A family.</text>
</comment>
<keyword evidence="8" id="KW-0239">DNA-directed DNA polymerase</keyword>
<keyword evidence="5 12" id="KW-0808">Transferase</keyword>
<evidence type="ECO:0000259" key="11">
    <source>
        <dbReference type="SMART" id="SM00482"/>
    </source>
</evidence>
<dbReference type="InterPro" id="IPR001098">
    <property type="entry name" value="DNA-dir_DNA_pol_A_palm_dom"/>
</dbReference>
<keyword evidence="9" id="KW-0238">DNA-binding</keyword>
<dbReference type="Pfam" id="PF00476">
    <property type="entry name" value="DNA_pol_A"/>
    <property type="match status" value="1"/>
</dbReference>
<dbReference type="SUPFAM" id="SSF56672">
    <property type="entry name" value="DNA/RNA polymerases"/>
    <property type="match status" value="1"/>
</dbReference>
<keyword evidence="7" id="KW-0235">DNA replication</keyword>
<dbReference type="EMBL" id="UGBT01000002">
    <property type="protein sequence ID" value="STH71022.1"/>
    <property type="molecule type" value="Genomic_DNA"/>
</dbReference>
<dbReference type="InterPro" id="IPR002298">
    <property type="entry name" value="DNA_polymerase_A"/>
</dbReference>
<evidence type="ECO:0000256" key="10">
    <source>
        <dbReference type="ARBA" id="ARBA00049244"/>
    </source>
</evidence>
<dbReference type="AlphaFoldDB" id="A0A376NYI2"/>
<dbReference type="PRINTS" id="PR00868">
    <property type="entry name" value="DNAPOLI"/>
</dbReference>
<dbReference type="InterPro" id="IPR043502">
    <property type="entry name" value="DNA/RNA_pol_sf"/>
</dbReference>
<sequence length="188" mass="21352">MFGLPLETVTSEQRRSAKAINFGLIYGMSAFGLARQLNIPRKEAQKYMDLYFERYPGVLEYMERTRAQAKEQGYVETLDGRRLYLPDIKSSNGARRAAAERAAINAPMQGTAADIIKRAMIAVDAWLQAEQPRVRMIMQVHDELVFEVHKDDVDAVAKQIHQLMENCTRLDVPLLVEVGSGENWDQAH</sequence>
<comment type="catalytic activity">
    <reaction evidence="10">
        <text>DNA(n) + a 2'-deoxyribonucleoside 5'-triphosphate = DNA(n+1) + diphosphate</text>
        <dbReference type="Rhea" id="RHEA:22508"/>
        <dbReference type="Rhea" id="RHEA-COMP:17339"/>
        <dbReference type="Rhea" id="RHEA-COMP:17340"/>
        <dbReference type="ChEBI" id="CHEBI:33019"/>
        <dbReference type="ChEBI" id="CHEBI:61560"/>
        <dbReference type="ChEBI" id="CHEBI:173112"/>
        <dbReference type="EC" id="2.7.7.7"/>
    </reaction>
</comment>
<evidence type="ECO:0000256" key="7">
    <source>
        <dbReference type="ARBA" id="ARBA00022705"/>
    </source>
</evidence>
<dbReference type="EC" id="2.7.7.7" evidence="3"/>
<dbReference type="PROSITE" id="PS00447">
    <property type="entry name" value="DNA_POLYMERASE_A"/>
    <property type="match status" value="1"/>
</dbReference>
<evidence type="ECO:0000256" key="8">
    <source>
        <dbReference type="ARBA" id="ARBA00022932"/>
    </source>
</evidence>
<dbReference type="Proteomes" id="UP000254428">
    <property type="component" value="Unassembled WGS sequence"/>
</dbReference>
<protein>
    <recommendedName>
        <fullName evidence="4">DNA polymerase I</fullName>
        <ecNumber evidence="3">2.7.7.7</ecNumber>
    </recommendedName>
</protein>
<dbReference type="InterPro" id="IPR019760">
    <property type="entry name" value="DNA-dir_DNA_pol_A_CS"/>
</dbReference>
<keyword evidence="6 12" id="KW-0548">Nucleotidyltransferase</keyword>
<dbReference type="PANTHER" id="PTHR10133">
    <property type="entry name" value="DNA POLYMERASE I"/>
    <property type="match status" value="1"/>
</dbReference>
<evidence type="ECO:0000313" key="13">
    <source>
        <dbReference type="Proteomes" id="UP000254428"/>
    </source>
</evidence>
<name>A0A376NYI2_ECOLX</name>
<evidence type="ECO:0000256" key="9">
    <source>
        <dbReference type="ARBA" id="ARBA00023125"/>
    </source>
</evidence>
<dbReference type="PANTHER" id="PTHR10133:SF27">
    <property type="entry name" value="DNA POLYMERASE NU"/>
    <property type="match status" value="1"/>
</dbReference>
<dbReference type="GO" id="GO:0006302">
    <property type="term" value="P:double-strand break repair"/>
    <property type="evidence" value="ECO:0007669"/>
    <property type="project" value="TreeGrafter"/>
</dbReference>
<dbReference type="GO" id="GO:0003677">
    <property type="term" value="F:DNA binding"/>
    <property type="evidence" value="ECO:0007669"/>
    <property type="project" value="UniProtKB-KW"/>
</dbReference>
<evidence type="ECO:0000313" key="12">
    <source>
        <dbReference type="EMBL" id="STH71022.1"/>
    </source>
</evidence>
<reference evidence="12 13" key="1">
    <citation type="submission" date="2018-06" db="EMBL/GenBank/DDBJ databases">
        <authorList>
            <consortium name="Pathogen Informatics"/>
            <person name="Doyle S."/>
        </authorList>
    </citation>
    <scope>NUCLEOTIDE SEQUENCE [LARGE SCALE GENOMIC DNA]</scope>
    <source>
        <strain evidence="12 13">NCTC11341</strain>
    </source>
</reference>
<dbReference type="Gene3D" id="1.10.150.20">
    <property type="entry name" value="5' to 3' exonuclease, C-terminal subdomain"/>
    <property type="match status" value="1"/>
</dbReference>
<dbReference type="GO" id="GO:0006261">
    <property type="term" value="P:DNA-templated DNA replication"/>
    <property type="evidence" value="ECO:0007669"/>
    <property type="project" value="InterPro"/>
</dbReference>
<accession>A0A376NYI2</accession>
<dbReference type="FunFam" id="1.10.150.20:FF:000002">
    <property type="entry name" value="DNA polymerase I"/>
    <property type="match status" value="1"/>
</dbReference>
<evidence type="ECO:0000256" key="1">
    <source>
        <dbReference type="ARBA" id="ARBA00007705"/>
    </source>
</evidence>
<dbReference type="Gene3D" id="3.30.70.370">
    <property type="match status" value="1"/>
</dbReference>
<evidence type="ECO:0000256" key="4">
    <source>
        <dbReference type="ARBA" id="ARBA00020311"/>
    </source>
</evidence>
<organism evidence="12 13">
    <name type="scientific">Escherichia coli</name>
    <dbReference type="NCBI Taxonomy" id="562"/>
    <lineage>
        <taxon>Bacteria</taxon>
        <taxon>Pseudomonadati</taxon>
        <taxon>Pseudomonadota</taxon>
        <taxon>Gammaproteobacteria</taxon>
        <taxon>Enterobacterales</taxon>
        <taxon>Enterobacteriaceae</taxon>
        <taxon>Escherichia</taxon>
    </lineage>
</organism>
<dbReference type="SMART" id="SM00482">
    <property type="entry name" value="POLAc"/>
    <property type="match status" value="1"/>
</dbReference>
<comment type="subunit">
    <text evidence="2">Single-chain monomer with multiple functions.</text>
</comment>
<evidence type="ECO:0000256" key="6">
    <source>
        <dbReference type="ARBA" id="ARBA00022695"/>
    </source>
</evidence>
<gene>
    <name evidence="12" type="primary">polA_2</name>
    <name evidence="12" type="ORF">NCTC11341_02617</name>
</gene>
<evidence type="ECO:0000256" key="5">
    <source>
        <dbReference type="ARBA" id="ARBA00022679"/>
    </source>
</evidence>
<dbReference type="GO" id="GO:0003887">
    <property type="term" value="F:DNA-directed DNA polymerase activity"/>
    <property type="evidence" value="ECO:0007669"/>
    <property type="project" value="UniProtKB-KW"/>
</dbReference>
<proteinExistence type="inferred from homology"/>